<keyword evidence="1" id="KW-0812">Transmembrane</keyword>
<dbReference type="EMBL" id="DXBS01000065">
    <property type="protein sequence ID" value="HIZ24491.1"/>
    <property type="molecule type" value="Genomic_DNA"/>
</dbReference>
<keyword evidence="1" id="KW-0472">Membrane</keyword>
<evidence type="ECO:0000313" key="3">
    <source>
        <dbReference type="Proteomes" id="UP000824044"/>
    </source>
</evidence>
<keyword evidence="1" id="KW-1133">Transmembrane helix</keyword>
<dbReference type="Proteomes" id="UP000824044">
    <property type="component" value="Unassembled WGS sequence"/>
</dbReference>
<feature type="transmembrane region" description="Helical" evidence="1">
    <location>
        <begin position="21"/>
        <end position="44"/>
    </location>
</feature>
<sequence length="627" mass="68401">MLYQSYQQKLDHLTAIFAKIWRFRILIVCAVVFVVALIGVLLGITGTIVSFRCDSSVWYGDELQVSASAIFKGVTYEYRQAGGTWGSERPTKVGNYEVRASADGIGGTRYSQVLSFSVLSRPTEVTIVQETLVYGETPVATAELVYSDEILSQSVAYEIEDANFMISSAELTVVNEAGEEVTENYQFSFQPCSVAMAPRPITISVEDAVKVYDGTPLTSREYCIADGSLVEGDRLEVDFSASVTLASTVENTPVVHILDRAGTDITAYYDITIDVGMLVVEPMEIMVTTGSAQSVYDGADWSEESYTASVPLPAGHTAVCSAFPSVRNVGTYENTATVVIVNAEGEDVSGSFRLQMTFGTLTVLPRTLEVTTGSQTWAYDGLPHSCKEFSAVGLVEGHAMQVMSATSVTEVTDDGDIPGYVENILTFSIMDAQNTDVSANYSLQFDYGSLRISEAVIVRVFGLEKYYDGTPLSYTEDDYRVIHHPEGYDVRVMINGSLTEPGKRTPQVTVLVFDESGRDVTAQQMISVIGECYLRVLPRKIIVSSISVSVENQGENLYGNAFDNAVWISLGSLADGHRMEAEVTGVLHPEESSAENTIGLVTIYDENGRDVTNCYNIVLNFGTLQWT</sequence>
<organism evidence="2 3">
    <name type="scientific">Candidatus Gallimonas intestinigallinarum</name>
    <dbReference type="NCBI Taxonomy" id="2838604"/>
    <lineage>
        <taxon>Bacteria</taxon>
        <taxon>Bacillati</taxon>
        <taxon>Bacillota</taxon>
        <taxon>Clostridia</taxon>
        <taxon>Candidatus Gallimonas</taxon>
    </lineage>
</organism>
<reference evidence="2" key="1">
    <citation type="journal article" date="2021" name="PeerJ">
        <title>Extensive microbial diversity within the chicken gut microbiome revealed by metagenomics and culture.</title>
        <authorList>
            <person name="Gilroy R."/>
            <person name="Ravi A."/>
            <person name="Getino M."/>
            <person name="Pursley I."/>
            <person name="Horton D.L."/>
            <person name="Alikhan N.F."/>
            <person name="Baker D."/>
            <person name="Gharbi K."/>
            <person name="Hall N."/>
            <person name="Watson M."/>
            <person name="Adriaenssens E.M."/>
            <person name="Foster-Nyarko E."/>
            <person name="Jarju S."/>
            <person name="Secka A."/>
            <person name="Antonio M."/>
            <person name="Oren A."/>
            <person name="Chaudhuri R.R."/>
            <person name="La Ragione R."/>
            <person name="Hildebrand F."/>
            <person name="Pallen M.J."/>
        </authorList>
    </citation>
    <scope>NUCLEOTIDE SEQUENCE</scope>
    <source>
        <strain evidence="2">CHK33-5263</strain>
    </source>
</reference>
<dbReference type="AlphaFoldDB" id="A0A9D2DWR8"/>
<reference evidence="2" key="2">
    <citation type="submission" date="2021-04" db="EMBL/GenBank/DDBJ databases">
        <authorList>
            <person name="Gilroy R."/>
        </authorList>
    </citation>
    <scope>NUCLEOTIDE SEQUENCE</scope>
    <source>
        <strain evidence="2">CHK33-5263</strain>
    </source>
</reference>
<evidence type="ECO:0000256" key="1">
    <source>
        <dbReference type="SAM" id="Phobius"/>
    </source>
</evidence>
<protein>
    <submittedName>
        <fullName evidence="2">Uncharacterized protein</fullName>
    </submittedName>
</protein>
<comment type="caution">
    <text evidence="2">The sequence shown here is derived from an EMBL/GenBank/DDBJ whole genome shotgun (WGS) entry which is preliminary data.</text>
</comment>
<evidence type="ECO:0000313" key="2">
    <source>
        <dbReference type="EMBL" id="HIZ24491.1"/>
    </source>
</evidence>
<name>A0A9D2DWR8_9FIRM</name>
<gene>
    <name evidence="2" type="ORF">H9812_03325</name>
</gene>
<proteinExistence type="predicted"/>
<accession>A0A9D2DWR8</accession>